<dbReference type="SUPFAM" id="SSF53474">
    <property type="entry name" value="alpha/beta-Hydrolases"/>
    <property type="match status" value="1"/>
</dbReference>
<dbReference type="PANTHER" id="PTHR43056:SF10">
    <property type="entry name" value="COCE_NOND FAMILY, PUTATIVE (AFU_ORTHOLOGUE AFUA_7G00600)-RELATED"/>
    <property type="match status" value="1"/>
</dbReference>
<dbReference type="eggNOG" id="COG2936">
    <property type="taxonomic scope" value="Bacteria"/>
</dbReference>
<dbReference type="HOGENOM" id="CLU_015590_5_1_11"/>
<dbReference type="Pfam" id="PF02129">
    <property type="entry name" value="Peptidase_S15"/>
    <property type="match status" value="1"/>
</dbReference>
<dbReference type="SUPFAM" id="SSF49785">
    <property type="entry name" value="Galactose-binding domain-like"/>
    <property type="match status" value="1"/>
</dbReference>
<dbReference type="Pfam" id="PF08530">
    <property type="entry name" value="PepX_C"/>
    <property type="match status" value="1"/>
</dbReference>
<dbReference type="InterPro" id="IPR013736">
    <property type="entry name" value="Xaa-Pro_dipept_C"/>
</dbReference>
<feature type="domain" description="Xaa-Pro dipeptidyl-peptidase C-terminal" evidence="2">
    <location>
        <begin position="334"/>
        <end position="579"/>
    </location>
</feature>
<dbReference type="NCBIfam" id="TIGR00976">
    <property type="entry name" value="CocE_NonD"/>
    <property type="match status" value="1"/>
</dbReference>
<dbReference type="InterPro" id="IPR029058">
    <property type="entry name" value="AB_hydrolase_fold"/>
</dbReference>
<dbReference type="RefSeq" id="WP_013425200.1">
    <property type="nucleotide sequence ID" value="NC_014666.1"/>
</dbReference>
<dbReference type="InterPro" id="IPR005674">
    <property type="entry name" value="CocE/Ser_esterase"/>
</dbReference>
<evidence type="ECO:0000313" key="4">
    <source>
        <dbReference type="Proteomes" id="UP000002484"/>
    </source>
</evidence>
<accession>E3J834</accession>
<dbReference type="Gene3D" id="3.40.50.1820">
    <property type="entry name" value="alpha/beta hydrolase"/>
    <property type="match status" value="1"/>
</dbReference>
<dbReference type="Proteomes" id="UP000002484">
    <property type="component" value="Chromosome"/>
</dbReference>
<evidence type="ECO:0000256" key="1">
    <source>
        <dbReference type="ARBA" id="ARBA00022801"/>
    </source>
</evidence>
<dbReference type="Gene3D" id="2.60.120.260">
    <property type="entry name" value="Galactose-binding domain-like"/>
    <property type="match status" value="1"/>
</dbReference>
<gene>
    <name evidence="3" type="ordered locus">FraEuI1c_4081</name>
</gene>
<dbReference type="Gene3D" id="1.10.3020.10">
    <property type="entry name" value="alpha-amino acid ester hydrolase ( Helical cap domain)"/>
    <property type="match status" value="1"/>
</dbReference>
<dbReference type="GO" id="GO:0008239">
    <property type="term" value="F:dipeptidyl-peptidase activity"/>
    <property type="evidence" value="ECO:0007669"/>
    <property type="project" value="InterPro"/>
</dbReference>
<dbReference type="InterPro" id="IPR050585">
    <property type="entry name" value="Xaa-Pro_dipeptidyl-ppase/CocE"/>
</dbReference>
<dbReference type="InterPro" id="IPR008979">
    <property type="entry name" value="Galactose-bd-like_sf"/>
</dbReference>
<dbReference type="OrthoDB" id="5240615at2"/>
<dbReference type="InterPro" id="IPR000383">
    <property type="entry name" value="Xaa-Pro-like_dom"/>
</dbReference>
<dbReference type="KEGG" id="fri:FraEuI1c_4081"/>
<dbReference type="SMART" id="SM00939">
    <property type="entry name" value="PepX_C"/>
    <property type="match status" value="1"/>
</dbReference>
<sequence>MIAEEELIVDKGVMVPMRDGVRLYTQIYRPPGEGPFPVLVSRTAYWLEGGVTAGLAEFAKLIARQGYVAVFQQSRGRFASEGEFHPGLCDIDDGYDVVEWAAVQPWSTGKVGMFGGSYQGITQWAAAIARPPHLVCIAPLTSTWNSFGNEIWYAAPGVLSLGSAFAWAWGAVLGEAERRGVPAPEGAIHHGEEGNEPGDVAEAIAKRAVAMMEMYDYRPLRDIPQLELVSWWKDWCDHGDPADPYWLAINASEHAVDLDLPVFHASGWYDLFLNGTIEAFQTLHRSGANQRVRDGQELVVGPWNHGGMCPPRPDAPANSGPHGLWDLSEGSACMEFFRRHLKGEQVPDVAPVRLFVMGENTWRDEQEWPLARTQWTPYYLHSAGAANTAGGDGVLSTLRPEDQPADVFVYDPRNPVVSQGRLECYAPDHGAETARNEARDDVLVYTTPPLEQDVEVTGPVTLELWASSSVSDTDFTAKLVDVFPDGTTMPLAEGVVRTGVAFTRPPAPDTPRRYRLDLWATSNVFRTGHRIRLDVSSSAFPEYELNPNTGQRITEDTSGKTVPATQQVHHDGRHPSRLILPVIPRLAR</sequence>
<dbReference type="STRING" id="298654.FraEuI1c_4081"/>
<keyword evidence="4" id="KW-1185">Reference proteome</keyword>
<reference evidence="3 4" key="1">
    <citation type="submission" date="2010-10" db="EMBL/GenBank/DDBJ databases">
        <title>Complete sequence of Frankia sp. EuI1c.</title>
        <authorList>
            <consortium name="US DOE Joint Genome Institute"/>
            <person name="Lucas S."/>
            <person name="Copeland A."/>
            <person name="Lapidus A."/>
            <person name="Cheng J.-F."/>
            <person name="Bruce D."/>
            <person name="Goodwin L."/>
            <person name="Pitluck S."/>
            <person name="Chertkov O."/>
            <person name="Detter J.C."/>
            <person name="Han C."/>
            <person name="Tapia R."/>
            <person name="Land M."/>
            <person name="Hauser L."/>
            <person name="Jeffries C."/>
            <person name="Kyrpides N."/>
            <person name="Ivanova N."/>
            <person name="Mikhailova N."/>
            <person name="Beauchemin N."/>
            <person name="Sen A."/>
            <person name="Sur S.A."/>
            <person name="Gtari M."/>
            <person name="Wall L."/>
            <person name="Tisa L."/>
            <person name="Woyke T."/>
        </authorList>
    </citation>
    <scope>NUCLEOTIDE SEQUENCE [LARGE SCALE GENOMIC DNA]</scope>
    <source>
        <strain evidence="4">DSM 45817 / CECT 9037 / EuI1c</strain>
    </source>
</reference>
<name>E3J834_PSEI1</name>
<evidence type="ECO:0000259" key="2">
    <source>
        <dbReference type="SMART" id="SM00939"/>
    </source>
</evidence>
<protein>
    <submittedName>
        <fullName evidence="3">Hydrolase CocE/NonD family protein</fullName>
    </submittedName>
</protein>
<dbReference type="PANTHER" id="PTHR43056">
    <property type="entry name" value="PEPTIDASE S9 PROLYL OLIGOPEPTIDASE"/>
    <property type="match status" value="1"/>
</dbReference>
<dbReference type="AlphaFoldDB" id="E3J834"/>
<evidence type="ECO:0000313" key="3">
    <source>
        <dbReference type="EMBL" id="ADP82082.1"/>
    </source>
</evidence>
<organism evidence="3 4">
    <name type="scientific">Pseudofrankia inefficax (strain DSM 45817 / CECT 9037 / DDB 130130 / EuI1c)</name>
    <name type="common">Frankia inefficax</name>
    <dbReference type="NCBI Taxonomy" id="298654"/>
    <lineage>
        <taxon>Bacteria</taxon>
        <taxon>Bacillati</taxon>
        <taxon>Actinomycetota</taxon>
        <taxon>Actinomycetes</taxon>
        <taxon>Frankiales</taxon>
        <taxon>Frankiaceae</taxon>
        <taxon>Pseudofrankia</taxon>
    </lineage>
</organism>
<keyword evidence="1 3" id="KW-0378">Hydrolase</keyword>
<dbReference type="EMBL" id="CP002299">
    <property type="protein sequence ID" value="ADP82082.1"/>
    <property type="molecule type" value="Genomic_DNA"/>
</dbReference>
<dbReference type="InParanoid" id="E3J834"/>
<proteinExistence type="predicted"/>